<name>A0ABQ9QQL6_9PEZI</name>
<dbReference type="Proteomes" id="UP001227543">
    <property type="component" value="Unassembled WGS sequence"/>
</dbReference>
<dbReference type="RefSeq" id="XP_060375466.1">
    <property type="nucleotide sequence ID" value="XM_060529964.1"/>
</dbReference>
<organism evidence="1 2">
    <name type="scientific">Colletotrichum tamarilloi</name>
    <dbReference type="NCBI Taxonomy" id="1209934"/>
    <lineage>
        <taxon>Eukaryota</taxon>
        <taxon>Fungi</taxon>
        <taxon>Dikarya</taxon>
        <taxon>Ascomycota</taxon>
        <taxon>Pezizomycotina</taxon>
        <taxon>Sordariomycetes</taxon>
        <taxon>Hypocreomycetidae</taxon>
        <taxon>Glomerellales</taxon>
        <taxon>Glomerellaceae</taxon>
        <taxon>Colletotrichum</taxon>
        <taxon>Colletotrichum acutatum species complex</taxon>
    </lineage>
</organism>
<comment type="caution">
    <text evidence="1">The sequence shown here is derived from an EMBL/GenBank/DDBJ whole genome shotgun (WGS) entry which is preliminary data.</text>
</comment>
<protein>
    <submittedName>
        <fullName evidence="1">Uncharacterized protein</fullName>
    </submittedName>
</protein>
<dbReference type="GeneID" id="85414202"/>
<gene>
    <name evidence="1" type="ORF">CTAM01_13962</name>
</gene>
<evidence type="ECO:0000313" key="2">
    <source>
        <dbReference type="Proteomes" id="UP001227543"/>
    </source>
</evidence>
<accession>A0ABQ9QQL6</accession>
<keyword evidence="2" id="KW-1185">Reference proteome</keyword>
<sequence>MAAVDKQRRSASLNPETSSCRAGAGVCLVRHMRGQSLGYQSHTHWQWVRSQYTDTGPSASDSFWPRKEIMPLKTAIERGWMGTTLREDDISRPSISKVLNIVRDGQNIVGAVIIAVRGEMLRISCRPWIHRAL</sequence>
<evidence type="ECO:0000313" key="1">
    <source>
        <dbReference type="EMBL" id="KAK1481605.1"/>
    </source>
</evidence>
<proteinExistence type="predicted"/>
<dbReference type="EMBL" id="MLFU01000109">
    <property type="protein sequence ID" value="KAK1481605.1"/>
    <property type="molecule type" value="Genomic_DNA"/>
</dbReference>
<reference evidence="1 2" key="1">
    <citation type="submission" date="2016-10" db="EMBL/GenBank/DDBJ databases">
        <title>The genome sequence of Colletotrichum fioriniae PJ7.</title>
        <authorList>
            <person name="Baroncelli R."/>
        </authorList>
    </citation>
    <scope>NUCLEOTIDE SEQUENCE [LARGE SCALE GENOMIC DNA]</scope>
    <source>
        <strain evidence="1 2">Tom-12</strain>
    </source>
</reference>